<reference evidence="2 3" key="1">
    <citation type="submission" date="2024-03" db="EMBL/GenBank/DDBJ databases">
        <authorList>
            <person name="Jo J.-H."/>
        </authorList>
    </citation>
    <scope>NUCLEOTIDE SEQUENCE [LARGE SCALE GENOMIC DNA]</scope>
    <source>
        <strain evidence="2 3">AS3R-12</strain>
    </source>
</reference>
<organism evidence="2 3">
    <name type="scientific">Novosphingobium aquae</name>
    <dbReference type="NCBI Taxonomy" id="3133435"/>
    <lineage>
        <taxon>Bacteria</taxon>
        <taxon>Pseudomonadati</taxon>
        <taxon>Pseudomonadota</taxon>
        <taxon>Alphaproteobacteria</taxon>
        <taxon>Sphingomonadales</taxon>
        <taxon>Sphingomonadaceae</taxon>
        <taxon>Novosphingobium</taxon>
    </lineage>
</organism>
<feature type="domain" description="PilZ" evidence="1">
    <location>
        <begin position="4"/>
        <end position="86"/>
    </location>
</feature>
<evidence type="ECO:0000259" key="1">
    <source>
        <dbReference type="Pfam" id="PF07238"/>
    </source>
</evidence>
<dbReference type="EMBL" id="JBBHJY010000001">
    <property type="protein sequence ID" value="MEJ6008462.1"/>
    <property type="molecule type" value="Genomic_DNA"/>
</dbReference>
<dbReference type="SUPFAM" id="SSF141371">
    <property type="entry name" value="PilZ domain-like"/>
    <property type="match status" value="1"/>
</dbReference>
<name>A0ABU8S3D2_9SPHN</name>
<gene>
    <name evidence="2" type="ORF">WG900_00865</name>
</gene>
<evidence type="ECO:0000313" key="3">
    <source>
        <dbReference type="Proteomes" id="UP001379235"/>
    </source>
</evidence>
<sequence>MQGQRKANRLYLGVPAVLTLPHQQMRCVLGDISAIGAHLKVDGSVAKGATVRLDFHELHLFGTVVWVRGNECGVRFYTPVDPEDMQGMLWITQNRDAYEKLTRNAHASEWSQGIWE</sequence>
<keyword evidence="3" id="KW-1185">Reference proteome</keyword>
<protein>
    <submittedName>
        <fullName evidence="2">PilZ domain-containing protein</fullName>
    </submittedName>
</protein>
<dbReference type="Pfam" id="PF07238">
    <property type="entry name" value="PilZ"/>
    <property type="match status" value="1"/>
</dbReference>
<comment type="caution">
    <text evidence="2">The sequence shown here is derived from an EMBL/GenBank/DDBJ whole genome shotgun (WGS) entry which is preliminary data.</text>
</comment>
<dbReference type="RefSeq" id="WP_339964012.1">
    <property type="nucleotide sequence ID" value="NZ_JBBHJY010000001.1"/>
</dbReference>
<dbReference type="Proteomes" id="UP001379235">
    <property type="component" value="Unassembled WGS sequence"/>
</dbReference>
<evidence type="ECO:0000313" key="2">
    <source>
        <dbReference type="EMBL" id="MEJ6008462.1"/>
    </source>
</evidence>
<proteinExistence type="predicted"/>
<dbReference type="InterPro" id="IPR009875">
    <property type="entry name" value="PilZ_domain"/>
</dbReference>
<dbReference type="Gene3D" id="2.40.10.220">
    <property type="entry name" value="predicted glycosyltransferase like domains"/>
    <property type="match status" value="1"/>
</dbReference>
<accession>A0ABU8S3D2</accession>